<comment type="caution">
    <text evidence="1">The sequence shown here is derived from an EMBL/GenBank/DDBJ whole genome shotgun (WGS) entry which is preliminary data.</text>
</comment>
<reference evidence="1" key="1">
    <citation type="journal article" date="2023" name="Plant Biotechnol. J.">
        <title>Chromosome-level wild Hevea brasiliensis genome provides new tools for genomic-assisted breeding and valuable loci to elevate rubber yield.</title>
        <authorList>
            <person name="Cheng H."/>
            <person name="Song X."/>
            <person name="Hu Y."/>
            <person name="Wu T."/>
            <person name="Yang Q."/>
            <person name="An Z."/>
            <person name="Feng S."/>
            <person name="Deng Z."/>
            <person name="Wu W."/>
            <person name="Zeng X."/>
            <person name="Tu M."/>
            <person name="Wang X."/>
            <person name="Huang H."/>
        </authorList>
    </citation>
    <scope>NUCLEOTIDE SEQUENCE</scope>
    <source>
        <strain evidence="1">MT/VB/25A 57/8</strain>
    </source>
</reference>
<accession>A0ABQ9N0L5</accession>
<dbReference type="EMBL" id="JARPOI010000003">
    <property type="protein sequence ID" value="KAJ9186082.1"/>
    <property type="molecule type" value="Genomic_DNA"/>
</dbReference>
<sequence>MPLVNRNYGHLGPTPILRSDSLLGYTEQSSLMMEKRQLFLRSYQFCRKKSLTERMKTSLVGVKKVIWLKLRSACKLRRLLWSGLRYSFYFRRRRTFLRFRSPNHHYYSFSSPSSSSCFS</sequence>
<evidence type="ECO:0000313" key="2">
    <source>
        <dbReference type="Proteomes" id="UP001174677"/>
    </source>
</evidence>
<protein>
    <submittedName>
        <fullName evidence="1">Uncharacterized protein</fullName>
    </submittedName>
</protein>
<evidence type="ECO:0000313" key="1">
    <source>
        <dbReference type="EMBL" id="KAJ9186082.1"/>
    </source>
</evidence>
<organism evidence="1 2">
    <name type="scientific">Hevea brasiliensis</name>
    <name type="common">Para rubber tree</name>
    <name type="synonym">Siphonia brasiliensis</name>
    <dbReference type="NCBI Taxonomy" id="3981"/>
    <lineage>
        <taxon>Eukaryota</taxon>
        <taxon>Viridiplantae</taxon>
        <taxon>Streptophyta</taxon>
        <taxon>Embryophyta</taxon>
        <taxon>Tracheophyta</taxon>
        <taxon>Spermatophyta</taxon>
        <taxon>Magnoliopsida</taxon>
        <taxon>eudicotyledons</taxon>
        <taxon>Gunneridae</taxon>
        <taxon>Pentapetalae</taxon>
        <taxon>rosids</taxon>
        <taxon>fabids</taxon>
        <taxon>Malpighiales</taxon>
        <taxon>Euphorbiaceae</taxon>
        <taxon>Crotonoideae</taxon>
        <taxon>Micrandreae</taxon>
        <taxon>Hevea</taxon>
    </lineage>
</organism>
<dbReference type="Proteomes" id="UP001174677">
    <property type="component" value="Chromosome 3"/>
</dbReference>
<proteinExistence type="predicted"/>
<gene>
    <name evidence="1" type="ORF">P3X46_005624</name>
</gene>
<name>A0ABQ9N0L5_HEVBR</name>
<keyword evidence="2" id="KW-1185">Reference proteome</keyword>